<dbReference type="AlphaFoldDB" id="A0A381XBV7"/>
<name>A0A381XBV7_9ZZZZ</name>
<accession>A0A381XBV7</accession>
<evidence type="ECO:0008006" key="2">
    <source>
        <dbReference type="Google" id="ProtNLM"/>
    </source>
</evidence>
<gene>
    <name evidence="1" type="ORF">METZ01_LOCUS115052</name>
</gene>
<sequence>MRSLLLSVILLAILAPASPLIAQDLDAWDLGIMYPGDDSETPFEISRDGAVRIEFFVENSGFVEIELEFGYDIPFVGEHDAPDSATVAAGSNETFDLKVIGIDVFNFEARQEDSFSITATVIARQGVPDPLNSQQSEEGDLIVPTIHDLSIDVADPLGSMNAGTDIILRVSVTNTGNVQDKVGDIEVSDDCPLLTTDNGLDALMIDNIGPGKTKQADLKATASESHPKRHCDITVTVTSNGAMNSGESVVVSDEVRVSVEPPLKESGGDGDAGEPDDPMEVVSSNLPAPGMLILILSFIAALPQISKRRLGSQFK</sequence>
<protein>
    <recommendedName>
        <fullName evidence="2">DUF11 domain-containing protein</fullName>
    </recommendedName>
</protein>
<reference evidence="1" key="1">
    <citation type="submission" date="2018-05" db="EMBL/GenBank/DDBJ databases">
        <authorList>
            <person name="Lanie J.A."/>
            <person name="Ng W.-L."/>
            <person name="Kazmierczak K.M."/>
            <person name="Andrzejewski T.M."/>
            <person name="Davidsen T.M."/>
            <person name="Wayne K.J."/>
            <person name="Tettelin H."/>
            <person name="Glass J.I."/>
            <person name="Rusch D."/>
            <person name="Podicherti R."/>
            <person name="Tsui H.-C.T."/>
            <person name="Winkler M.E."/>
        </authorList>
    </citation>
    <scope>NUCLEOTIDE SEQUENCE</scope>
</reference>
<dbReference type="EMBL" id="UINC01014609">
    <property type="protein sequence ID" value="SVA62198.1"/>
    <property type="molecule type" value="Genomic_DNA"/>
</dbReference>
<organism evidence="1">
    <name type="scientific">marine metagenome</name>
    <dbReference type="NCBI Taxonomy" id="408172"/>
    <lineage>
        <taxon>unclassified sequences</taxon>
        <taxon>metagenomes</taxon>
        <taxon>ecological metagenomes</taxon>
    </lineage>
</organism>
<evidence type="ECO:0000313" key="1">
    <source>
        <dbReference type="EMBL" id="SVA62198.1"/>
    </source>
</evidence>
<proteinExistence type="predicted"/>